<evidence type="ECO:0000313" key="2">
    <source>
        <dbReference type="Proteomes" id="UP000236724"/>
    </source>
</evidence>
<proteinExistence type="predicted"/>
<dbReference type="AlphaFoldDB" id="A0A1H6F535"/>
<organism evidence="1 2">
    <name type="scientific">Candidatus Venteria ishoeyi</name>
    <dbReference type="NCBI Taxonomy" id="1899563"/>
    <lineage>
        <taxon>Bacteria</taxon>
        <taxon>Pseudomonadati</taxon>
        <taxon>Pseudomonadota</taxon>
        <taxon>Gammaproteobacteria</taxon>
        <taxon>Thiotrichales</taxon>
        <taxon>Thiotrichaceae</taxon>
        <taxon>Venteria</taxon>
    </lineage>
</organism>
<dbReference type="RefSeq" id="WP_286019079.1">
    <property type="nucleotide sequence ID" value="NZ_FMSV02000172.1"/>
</dbReference>
<name>A0A1H6F535_9GAMM</name>
<evidence type="ECO:0000313" key="1">
    <source>
        <dbReference type="EMBL" id="SEH05212.1"/>
    </source>
</evidence>
<gene>
    <name evidence="1" type="ORF">MBHS_01065</name>
</gene>
<accession>A0A1H6F535</accession>
<dbReference type="Proteomes" id="UP000236724">
    <property type="component" value="Unassembled WGS sequence"/>
</dbReference>
<reference evidence="1 2" key="1">
    <citation type="submission" date="2016-10" db="EMBL/GenBank/DDBJ databases">
        <authorList>
            <person name="de Groot N.N."/>
        </authorList>
    </citation>
    <scope>NUCLEOTIDE SEQUENCE [LARGE SCALE GENOMIC DNA]</scope>
    <source>
        <strain evidence="1">MBHS1</strain>
    </source>
</reference>
<dbReference type="EMBL" id="FMSV02000172">
    <property type="protein sequence ID" value="SEH05212.1"/>
    <property type="molecule type" value="Genomic_DNA"/>
</dbReference>
<protein>
    <submittedName>
        <fullName evidence="1">Uncharacterized protein</fullName>
    </submittedName>
</protein>
<keyword evidence="2" id="KW-1185">Reference proteome</keyword>
<sequence length="238" mass="27362">MLKAITASLLMEQVLAPNWKFKTKLNNDDKVKPGEIKIRGLKEPSSKRVKDILESDLNDLKATILQDDKMLKAMPGNVDPEVINKVLIPKIIKIKYPDLSDNEVEEVRQHVVVDSVIKNGEIKEAGDKRFIRMAGSFVDIDDIHIDLINRINPFQQAFEILSKSVTTKVLKVIQDHIEASRIKMDFEEAKILWPKIHEFIKMYNKYPNLKSNDPLEKRMAECIIYLKEEKRKGAEANG</sequence>